<dbReference type="PANTHER" id="PTHR24148:SF64">
    <property type="entry name" value="HETEROKARYON INCOMPATIBILITY DOMAIN-CONTAINING PROTEIN"/>
    <property type="match status" value="1"/>
</dbReference>
<dbReference type="PANTHER" id="PTHR24148">
    <property type="entry name" value="ANKYRIN REPEAT DOMAIN-CONTAINING PROTEIN 39 HOMOLOG-RELATED"/>
    <property type="match status" value="1"/>
</dbReference>
<dbReference type="Pfam" id="PF26639">
    <property type="entry name" value="Het-6_barrel"/>
    <property type="match status" value="1"/>
</dbReference>
<evidence type="ECO:0000259" key="1">
    <source>
        <dbReference type="Pfam" id="PF06985"/>
    </source>
</evidence>
<sequence length="610" mass="69254">MPALPIAEFPLRGDWHDDYARRDEQPVLPGPLRYRPLGDKEIRQLILYPGDDTAPIQCALYSLSLEHAATKYVALSYLWGDPSATERIFVDNHEFQATSNLAAALRHIRRNLKEEQTAVLWVDAVCINQADVEERSAQVRMMRDIYGTAALILCWLGEDGEQGLSYLKELVDSTLDLHETQASPNSQPNRNGLLPSLVRERYPAIRDAVKAFQNGYWRRVWTTLEYSAPVPGILMCGSVWISRDVFATAALLYKQDLQHLGHMMDQTDGESSFTAHTLWAVDKVLHDQKIIGLQRQRAADGGEESQEGVRRFAFLSLLQRFRDHGANDPKDRIYAPLSLAFDEPEAVMPIDYSKPVQQVYTDVARYCLADRDWPLSILELCRYGLSPDLPSWVPDWRVLPRKILSRNGTTGEQLFYASKHCFPHDDGPVWEALPSGVLRLHGHLLDSVGKTWAPVFSEDVAHGRFEGWLVDDGEIYQPTGERRLCAYRTTVGITAEEDDCLLDHDEIHRVDEDMVELIPRSEWKNTPELVPRLNRRRLARTARGFVGIVPAEVDVGDEIWLLRGGNMLYVLRTRGSDHALVGEAYLHGLMHGEISETFDLPAQFVQVTIR</sequence>
<evidence type="ECO:0000313" key="2">
    <source>
        <dbReference type="EMBL" id="KAJ9131012.1"/>
    </source>
</evidence>
<accession>A0AA38R0W4</accession>
<proteinExistence type="predicted"/>
<dbReference type="Pfam" id="PF06985">
    <property type="entry name" value="HET"/>
    <property type="match status" value="1"/>
</dbReference>
<comment type="caution">
    <text evidence="2">The sequence shown here is derived from an EMBL/GenBank/DDBJ whole genome shotgun (WGS) entry which is preliminary data.</text>
</comment>
<dbReference type="AlphaFoldDB" id="A0AA38R0W4"/>
<keyword evidence="3" id="KW-1185">Reference proteome</keyword>
<evidence type="ECO:0000313" key="3">
    <source>
        <dbReference type="Proteomes" id="UP001174694"/>
    </source>
</evidence>
<dbReference type="InterPro" id="IPR052895">
    <property type="entry name" value="HetReg/Transcr_Mod"/>
</dbReference>
<dbReference type="EMBL" id="JANBVO010000074">
    <property type="protein sequence ID" value="KAJ9131012.1"/>
    <property type="molecule type" value="Genomic_DNA"/>
</dbReference>
<gene>
    <name evidence="2" type="ORF">NKR23_g11909</name>
</gene>
<dbReference type="Proteomes" id="UP001174694">
    <property type="component" value="Unassembled WGS sequence"/>
</dbReference>
<name>A0AA38R0W4_9PEZI</name>
<feature type="domain" description="Heterokaryon incompatibility" evidence="1">
    <location>
        <begin position="72"/>
        <end position="223"/>
    </location>
</feature>
<organism evidence="2 3">
    <name type="scientific">Pleurostoma richardsiae</name>
    <dbReference type="NCBI Taxonomy" id="41990"/>
    <lineage>
        <taxon>Eukaryota</taxon>
        <taxon>Fungi</taxon>
        <taxon>Dikarya</taxon>
        <taxon>Ascomycota</taxon>
        <taxon>Pezizomycotina</taxon>
        <taxon>Sordariomycetes</taxon>
        <taxon>Sordariomycetidae</taxon>
        <taxon>Calosphaeriales</taxon>
        <taxon>Pleurostomataceae</taxon>
        <taxon>Pleurostoma</taxon>
    </lineage>
</organism>
<reference evidence="2" key="1">
    <citation type="submission" date="2022-07" db="EMBL/GenBank/DDBJ databases">
        <title>Fungi with potential for degradation of polypropylene.</title>
        <authorList>
            <person name="Gostincar C."/>
        </authorList>
    </citation>
    <scope>NUCLEOTIDE SEQUENCE</scope>
    <source>
        <strain evidence="2">EXF-13308</strain>
    </source>
</reference>
<dbReference type="InterPro" id="IPR010730">
    <property type="entry name" value="HET"/>
</dbReference>
<protein>
    <submittedName>
        <fullName evidence="2">Heterokaryon incompatibility protein</fullName>
    </submittedName>
</protein>